<sequence length="160" mass="18113">MFRFKPKNTITMAKISTYLNFNGNCEEAFNFYKTVFGGEFTFIGRFEEMPESDDYSIPEADKNKIMHVSLPIGTSILMGSDVGGDWATSFKQGNNFLVSINADSKEEADRLFNALGEEGQITTPLHNSFWGDYFGMLKDKFGIAWMMSFNDQQKGDTTKN</sequence>
<protein>
    <submittedName>
        <fullName evidence="2">PhnB protein</fullName>
    </submittedName>
</protein>
<dbReference type="Pfam" id="PF06983">
    <property type="entry name" value="3-dmu-9_3-mt"/>
    <property type="match status" value="1"/>
</dbReference>
<dbReference type="PANTHER" id="PTHR33990:SF1">
    <property type="entry name" value="PROTEIN YJDN"/>
    <property type="match status" value="1"/>
</dbReference>
<dbReference type="PATRIC" id="fig|641524.5.peg.685"/>
<proteinExistence type="predicted"/>
<name>S7VP03_9BACT</name>
<reference evidence="2 3" key="1">
    <citation type="journal article" date="2013" name="Genome Announc.">
        <title>Draft Genome Sequence of Cyclobacterium qasimii Strain M12-11BT, Isolated from Arctic Marine Sediment.</title>
        <authorList>
            <person name="Shivaji S."/>
            <person name="Ara S."/>
            <person name="Singh A."/>
            <person name="Kumar Pinnaka A."/>
        </authorList>
    </citation>
    <scope>NUCLEOTIDE SEQUENCE [LARGE SCALE GENOMIC DNA]</scope>
    <source>
        <strain evidence="2 3">M12-11B</strain>
    </source>
</reference>
<dbReference type="Gene3D" id="3.10.180.10">
    <property type="entry name" value="2,3-Dihydroxybiphenyl 1,2-Dioxygenase, domain 1"/>
    <property type="match status" value="1"/>
</dbReference>
<dbReference type="SUPFAM" id="SSF54593">
    <property type="entry name" value="Glyoxalase/Bleomycin resistance protein/Dihydroxybiphenyl dioxygenase"/>
    <property type="match status" value="1"/>
</dbReference>
<dbReference type="Proteomes" id="UP000014974">
    <property type="component" value="Unassembled WGS sequence"/>
</dbReference>
<accession>S7VP03</accession>
<dbReference type="InterPro" id="IPR029068">
    <property type="entry name" value="Glyas_Bleomycin-R_OHBP_Dase"/>
</dbReference>
<evidence type="ECO:0000259" key="1">
    <source>
        <dbReference type="Pfam" id="PF06983"/>
    </source>
</evidence>
<dbReference type="InterPro" id="IPR028973">
    <property type="entry name" value="PhnB-like"/>
</dbReference>
<feature type="domain" description="PhnB-like" evidence="1">
    <location>
        <begin position="14"/>
        <end position="146"/>
    </location>
</feature>
<organism evidence="2 3">
    <name type="scientific">Cyclobacterium qasimii M12-11B</name>
    <dbReference type="NCBI Taxonomy" id="641524"/>
    <lineage>
        <taxon>Bacteria</taxon>
        <taxon>Pseudomonadati</taxon>
        <taxon>Bacteroidota</taxon>
        <taxon>Cytophagia</taxon>
        <taxon>Cytophagales</taxon>
        <taxon>Cyclobacteriaceae</taxon>
        <taxon>Cyclobacterium</taxon>
    </lineage>
</organism>
<dbReference type="eggNOG" id="COG2764">
    <property type="taxonomic scope" value="Bacteria"/>
</dbReference>
<gene>
    <name evidence="2" type="ORF">ADICYQ_0688</name>
</gene>
<dbReference type="PANTHER" id="PTHR33990">
    <property type="entry name" value="PROTEIN YJDN-RELATED"/>
    <property type="match status" value="1"/>
</dbReference>
<evidence type="ECO:0000313" key="2">
    <source>
        <dbReference type="EMBL" id="EPR71097.1"/>
    </source>
</evidence>
<dbReference type="AlphaFoldDB" id="S7VP03"/>
<dbReference type="CDD" id="cd06588">
    <property type="entry name" value="PhnB_like"/>
    <property type="match status" value="1"/>
</dbReference>
<comment type="caution">
    <text evidence="2">The sequence shown here is derived from an EMBL/GenBank/DDBJ whole genome shotgun (WGS) entry which is preliminary data.</text>
</comment>
<dbReference type="EMBL" id="ATNM01000029">
    <property type="protein sequence ID" value="EPR71097.1"/>
    <property type="molecule type" value="Genomic_DNA"/>
</dbReference>
<dbReference type="STRING" id="641524.ADICYQ_0688"/>
<evidence type="ECO:0000313" key="3">
    <source>
        <dbReference type="Proteomes" id="UP000014974"/>
    </source>
</evidence>